<reference evidence="5" key="1">
    <citation type="journal article" date="2019" name="Int. J. Syst. Evol. Microbiol.">
        <title>The Global Catalogue of Microorganisms (GCM) 10K type strain sequencing project: providing services to taxonomists for standard genome sequencing and annotation.</title>
        <authorList>
            <consortium name="The Broad Institute Genomics Platform"/>
            <consortium name="The Broad Institute Genome Sequencing Center for Infectious Disease"/>
            <person name="Wu L."/>
            <person name="Ma J."/>
        </authorList>
    </citation>
    <scope>NUCLEOTIDE SEQUENCE [LARGE SCALE GENOMIC DNA]</scope>
    <source>
        <strain evidence="5">TISTR 932</strain>
    </source>
</reference>
<comment type="caution">
    <text evidence="4">The sequence shown here is derived from an EMBL/GenBank/DDBJ whole genome shotgun (WGS) entry which is preliminary data.</text>
</comment>
<evidence type="ECO:0000259" key="3">
    <source>
        <dbReference type="PROSITE" id="PS50893"/>
    </source>
</evidence>
<dbReference type="InterPro" id="IPR027417">
    <property type="entry name" value="P-loop_NTPase"/>
</dbReference>
<protein>
    <submittedName>
        <fullName evidence="4">ABC transporter ATP-binding protein</fullName>
    </submittedName>
</protein>
<dbReference type="InterPro" id="IPR003593">
    <property type="entry name" value="AAA+_ATPase"/>
</dbReference>
<dbReference type="SMART" id="SM00382">
    <property type="entry name" value="AAA"/>
    <property type="match status" value="1"/>
</dbReference>
<dbReference type="InterPro" id="IPR003439">
    <property type="entry name" value="ABC_transporter-like_ATP-bd"/>
</dbReference>
<name>A0ABW5TLA7_9ENTE</name>
<dbReference type="PROSITE" id="PS00211">
    <property type="entry name" value="ABC_TRANSPORTER_1"/>
    <property type="match status" value="1"/>
</dbReference>
<dbReference type="RefSeq" id="WP_379982273.1">
    <property type="nucleotide sequence ID" value="NZ_JBHUMO010000056.1"/>
</dbReference>
<accession>A0ABW5TLA7</accession>
<organism evidence="4 5">
    <name type="scientific">Enterococcus camelliae</name>
    <dbReference type="NCBI Taxonomy" id="453959"/>
    <lineage>
        <taxon>Bacteria</taxon>
        <taxon>Bacillati</taxon>
        <taxon>Bacillota</taxon>
        <taxon>Bacilli</taxon>
        <taxon>Lactobacillales</taxon>
        <taxon>Enterococcaceae</taxon>
        <taxon>Enterococcus</taxon>
    </lineage>
</organism>
<dbReference type="Pfam" id="PF00005">
    <property type="entry name" value="ABC_tran"/>
    <property type="match status" value="1"/>
</dbReference>
<evidence type="ECO:0000313" key="4">
    <source>
        <dbReference type="EMBL" id="MFD2729684.1"/>
    </source>
</evidence>
<keyword evidence="2 4" id="KW-0067">ATP-binding</keyword>
<dbReference type="Proteomes" id="UP001597427">
    <property type="component" value="Unassembled WGS sequence"/>
</dbReference>
<evidence type="ECO:0000256" key="1">
    <source>
        <dbReference type="ARBA" id="ARBA00022741"/>
    </source>
</evidence>
<dbReference type="Gene3D" id="3.40.50.300">
    <property type="entry name" value="P-loop containing nucleotide triphosphate hydrolases"/>
    <property type="match status" value="1"/>
</dbReference>
<keyword evidence="5" id="KW-1185">Reference proteome</keyword>
<gene>
    <name evidence="4" type="ORF">ACFSR0_09665</name>
</gene>
<dbReference type="CDD" id="cd03214">
    <property type="entry name" value="ABC_Iron-Siderophores_B12_Hemin"/>
    <property type="match status" value="1"/>
</dbReference>
<dbReference type="PROSITE" id="PS50893">
    <property type="entry name" value="ABC_TRANSPORTER_2"/>
    <property type="match status" value="1"/>
</dbReference>
<dbReference type="PANTHER" id="PTHR42794">
    <property type="entry name" value="HEMIN IMPORT ATP-BINDING PROTEIN HMUV"/>
    <property type="match status" value="1"/>
</dbReference>
<keyword evidence="1" id="KW-0547">Nucleotide-binding</keyword>
<feature type="domain" description="ABC transporter" evidence="3">
    <location>
        <begin position="3"/>
        <end position="235"/>
    </location>
</feature>
<dbReference type="EMBL" id="JBHUMO010000056">
    <property type="protein sequence ID" value="MFD2729684.1"/>
    <property type="molecule type" value="Genomic_DNA"/>
</dbReference>
<dbReference type="GO" id="GO:0005524">
    <property type="term" value="F:ATP binding"/>
    <property type="evidence" value="ECO:0007669"/>
    <property type="project" value="UniProtKB-KW"/>
</dbReference>
<dbReference type="SUPFAM" id="SSF52540">
    <property type="entry name" value="P-loop containing nucleoside triphosphate hydrolases"/>
    <property type="match status" value="1"/>
</dbReference>
<proteinExistence type="predicted"/>
<evidence type="ECO:0000313" key="5">
    <source>
        <dbReference type="Proteomes" id="UP001597427"/>
    </source>
</evidence>
<evidence type="ECO:0000256" key="2">
    <source>
        <dbReference type="ARBA" id="ARBA00022840"/>
    </source>
</evidence>
<sequence>MKLTVEQVSYQINQKSILQDISLKTMTGKFVGLIGSNGSGKSTLLKTIYKTLKPDSGQIYLDDINILHSSEKKVAQQMSVVSQFNELSFDLTVEQMVLLGRTPHKAMLEKENQQDFTLVDNALQQTGLADYRQRSFLSLSGGEKQRVVLARAIAQDPQFMILDEPTNHLDIRYQLEILEIVKSLGIGVLAALHNLEDAARYCDYLYVLKNGQVVAQGIPEKVLTETLIESVYGIQCKVYRNPVTNGLGFYYYFKEEEQEHEKKMG</sequence>
<dbReference type="InterPro" id="IPR017871">
    <property type="entry name" value="ABC_transporter-like_CS"/>
</dbReference>
<dbReference type="PANTHER" id="PTHR42794:SF2">
    <property type="entry name" value="ABC TRANSPORTER ATP-BINDING PROTEIN"/>
    <property type="match status" value="1"/>
</dbReference>